<sequence>MAKAAPPAATMHCPYCGNECPSLVRVCPHCDVRLDSVRCVRCYSLQAPGEFSCARCGQRLELEPLFDATDAPCPRCTRPLEIATGQGERVSSPDEERPDPRVHECASCGGLFVSADMLAEILARAQVGGAWPTTEAARGIARLDEVRYLACPLCRRTMNRVNFGKLSGVIVDVCRHHGTWFDAGELTRVVAFAASGGLEKTRAREVEEKAAVRAALSASAKATFGGPVLSSFELRRQSHDEVERWREFLRVLFRS</sequence>
<reference evidence="1 2" key="1">
    <citation type="submission" date="2015-08" db="EMBL/GenBank/DDBJ databases">
        <authorList>
            <person name="Babu N.S."/>
            <person name="Beckwith C.J."/>
            <person name="Beseler K.G."/>
            <person name="Brison A."/>
            <person name="Carone J.V."/>
            <person name="Caskin T.P."/>
            <person name="Diamond M."/>
            <person name="Durham M.E."/>
            <person name="Foxe J.M."/>
            <person name="Go M."/>
            <person name="Henderson B.A."/>
            <person name="Jones I.B."/>
            <person name="McGettigan J.A."/>
            <person name="Micheletti S.J."/>
            <person name="Nasrallah M.E."/>
            <person name="Ortiz D."/>
            <person name="Piller C.R."/>
            <person name="Privatt S.R."/>
            <person name="Schneider S.L."/>
            <person name="Sharp S."/>
            <person name="Smith T.C."/>
            <person name="Stanton J.D."/>
            <person name="Ullery H.E."/>
            <person name="Wilson R.J."/>
            <person name="Serrano M.G."/>
            <person name="Buck G."/>
            <person name="Lee V."/>
            <person name="Wang Y."/>
            <person name="Carvalho R."/>
            <person name="Voegtly L."/>
            <person name="Shi R."/>
            <person name="Duckworth R."/>
            <person name="Johnson A."/>
            <person name="Loviza R."/>
            <person name="Walstead R."/>
            <person name="Shah Z."/>
            <person name="Kiflezghi M."/>
            <person name="Wade K."/>
            <person name="Ball S.L."/>
            <person name="Bradley K.W."/>
            <person name="Asai D.J."/>
            <person name="Bowman C.A."/>
            <person name="Russell D.A."/>
            <person name="Pope W.H."/>
            <person name="Jacobs-Sera D."/>
            <person name="Hendrix R.W."/>
            <person name="Hatfull G.F."/>
        </authorList>
    </citation>
    <scope>NUCLEOTIDE SEQUENCE [LARGE SCALE GENOMIC DNA]</scope>
    <source>
        <strain evidence="1 2">DSM 27648</strain>
    </source>
</reference>
<protein>
    <submittedName>
        <fullName evidence="1">Uncharacterized protein</fullName>
    </submittedName>
</protein>
<name>A0A0K1Q9Y1_9BACT</name>
<evidence type="ECO:0000313" key="2">
    <source>
        <dbReference type="Proteomes" id="UP000064967"/>
    </source>
</evidence>
<dbReference type="STRING" id="1391654.AKJ09_09264"/>
<accession>A0A0K1Q9Y1</accession>
<evidence type="ECO:0000313" key="1">
    <source>
        <dbReference type="EMBL" id="AKV02601.1"/>
    </source>
</evidence>
<proteinExistence type="predicted"/>
<dbReference type="Proteomes" id="UP000064967">
    <property type="component" value="Chromosome"/>
</dbReference>
<dbReference type="KEGG" id="llu:AKJ09_09264"/>
<organism evidence="1 2">
    <name type="scientific">Labilithrix luteola</name>
    <dbReference type="NCBI Taxonomy" id="1391654"/>
    <lineage>
        <taxon>Bacteria</taxon>
        <taxon>Pseudomonadati</taxon>
        <taxon>Myxococcota</taxon>
        <taxon>Polyangia</taxon>
        <taxon>Polyangiales</taxon>
        <taxon>Labilitrichaceae</taxon>
        <taxon>Labilithrix</taxon>
    </lineage>
</organism>
<dbReference type="EMBL" id="CP012333">
    <property type="protein sequence ID" value="AKV02601.1"/>
    <property type="molecule type" value="Genomic_DNA"/>
</dbReference>
<dbReference type="AlphaFoldDB" id="A0A0K1Q9Y1"/>
<gene>
    <name evidence="1" type="ORF">AKJ09_09264</name>
</gene>
<keyword evidence="2" id="KW-1185">Reference proteome</keyword>